<dbReference type="SUPFAM" id="SSF47413">
    <property type="entry name" value="lambda repressor-like DNA-binding domains"/>
    <property type="match status" value="1"/>
</dbReference>
<dbReference type="InterPro" id="IPR028082">
    <property type="entry name" value="Peripla_BP_I"/>
</dbReference>
<dbReference type="PROSITE" id="PS50932">
    <property type="entry name" value="HTH_LACI_2"/>
    <property type="match status" value="1"/>
</dbReference>
<dbReference type="Pfam" id="PF00356">
    <property type="entry name" value="LacI"/>
    <property type="match status" value="1"/>
</dbReference>
<evidence type="ECO:0000313" key="6">
    <source>
        <dbReference type="Proteomes" id="UP000237350"/>
    </source>
</evidence>
<dbReference type="SUPFAM" id="SSF53822">
    <property type="entry name" value="Periplasmic binding protein-like I"/>
    <property type="match status" value="1"/>
</dbReference>
<evidence type="ECO:0000313" key="5">
    <source>
        <dbReference type="EMBL" id="POR01508.1"/>
    </source>
</evidence>
<dbReference type="EMBL" id="LPWH01000066">
    <property type="protein sequence ID" value="POR01508.1"/>
    <property type="molecule type" value="Genomic_DNA"/>
</dbReference>
<keyword evidence="2" id="KW-0238">DNA-binding</keyword>
<dbReference type="AlphaFoldDB" id="A0A2S4JPQ0"/>
<sequence length="336" mass="37102">MERERATIKMVARDAGVSQATVSRVLNQPNLVKPETRDAVYAAMAENNYVPPAAARPPAEKQGVIGLALHDVGLAVVAEVIRALSTEFSEHGFNLMLINTCGERNVAKFFRDHSSYRRTIDGLIAFSMKLDEEGAAFFHSLDLPIVLMQSRCPSVRSISTNNYLGGQDATEYLLSRGYHQIAFVGWNEDDERVQARLAGYRSAIAACRGSGAQEIIERDSLSEAGGHAATLRIFEPRQSGRPVPDAVFYACDTMAVGGLRFFRERRIAIPDAVGVVGFDDIAIAPVVGLTTMQQFFHEKARLARTYLERRISGRDDHLGTDELSVTPRIMVRETTR</sequence>
<dbReference type="RefSeq" id="WP_103680272.1">
    <property type="nucleotide sequence ID" value="NZ_LPWH01000066.1"/>
</dbReference>
<comment type="caution">
    <text evidence="5">The sequence shown here is derived from an EMBL/GenBank/DDBJ whole genome shotgun (WGS) entry which is preliminary data.</text>
</comment>
<dbReference type="GO" id="GO:0000976">
    <property type="term" value="F:transcription cis-regulatory region binding"/>
    <property type="evidence" value="ECO:0007669"/>
    <property type="project" value="TreeGrafter"/>
</dbReference>
<dbReference type="OrthoDB" id="305766at2"/>
<dbReference type="InterPro" id="IPR000843">
    <property type="entry name" value="HTH_LacI"/>
</dbReference>
<keyword evidence="3" id="KW-0804">Transcription</keyword>
<proteinExistence type="predicted"/>
<evidence type="ECO:0000256" key="3">
    <source>
        <dbReference type="ARBA" id="ARBA00023163"/>
    </source>
</evidence>
<evidence type="ECO:0000259" key="4">
    <source>
        <dbReference type="PROSITE" id="PS50932"/>
    </source>
</evidence>
<dbReference type="PRINTS" id="PR00036">
    <property type="entry name" value="HTHLACI"/>
</dbReference>
<dbReference type="Gene3D" id="3.40.50.2300">
    <property type="match status" value="2"/>
</dbReference>
<keyword evidence="6" id="KW-1185">Reference proteome</keyword>
<feature type="domain" description="HTH lacI-type" evidence="4">
    <location>
        <begin position="6"/>
        <end position="60"/>
    </location>
</feature>
<protein>
    <recommendedName>
        <fullName evidence="4">HTH lacI-type domain-containing protein</fullName>
    </recommendedName>
</protein>
<dbReference type="Proteomes" id="UP000237350">
    <property type="component" value="Unassembled WGS sequence"/>
</dbReference>
<dbReference type="GO" id="GO:0003700">
    <property type="term" value="F:DNA-binding transcription factor activity"/>
    <property type="evidence" value="ECO:0007669"/>
    <property type="project" value="TreeGrafter"/>
</dbReference>
<evidence type="ECO:0000256" key="2">
    <source>
        <dbReference type="ARBA" id="ARBA00023125"/>
    </source>
</evidence>
<keyword evidence="1" id="KW-0805">Transcription regulation</keyword>
<dbReference type="PANTHER" id="PTHR30146">
    <property type="entry name" value="LACI-RELATED TRANSCRIPTIONAL REPRESSOR"/>
    <property type="match status" value="1"/>
</dbReference>
<name>A0A2S4JPQ0_9SPIO</name>
<accession>A0A2S4JPQ0</accession>
<dbReference type="InterPro" id="IPR046335">
    <property type="entry name" value="LacI/GalR-like_sensor"/>
</dbReference>
<dbReference type="InterPro" id="IPR010982">
    <property type="entry name" value="Lambda_DNA-bd_dom_sf"/>
</dbReference>
<gene>
    <name evidence="5" type="ORF">AU468_08070</name>
</gene>
<dbReference type="PANTHER" id="PTHR30146:SF109">
    <property type="entry name" value="HTH-TYPE TRANSCRIPTIONAL REGULATOR GALS"/>
    <property type="match status" value="1"/>
</dbReference>
<dbReference type="CDD" id="cd06267">
    <property type="entry name" value="PBP1_LacI_sugar_binding-like"/>
    <property type="match status" value="1"/>
</dbReference>
<dbReference type="CDD" id="cd01392">
    <property type="entry name" value="HTH_LacI"/>
    <property type="match status" value="1"/>
</dbReference>
<dbReference type="Pfam" id="PF13377">
    <property type="entry name" value="Peripla_BP_3"/>
    <property type="match status" value="1"/>
</dbReference>
<evidence type="ECO:0000256" key="1">
    <source>
        <dbReference type="ARBA" id="ARBA00023015"/>
    </source>
</evidence>
<dbReference type="SMART" id="SM00354">
    <property type="entry name" value="HTH_LACI"/>
    <property type="match status" value="1"/>
</dbReference>
<reference evidence="6" key="1">
    <citation type="submission" date="2015-12" db="EMBL/GenBank/DDBJ databases">
        <authorList>
            <person name="Lodha T.D."/>
            <person name="Chintalapati S."/>
            <person name="Chintalapati V.R."/>
            <person name="Sravanthi T."/>
        </authorList>
    </citation>
    <scope>NUCLEOTIDE SEQUENCE [LARGE SCALE GENOMIC DNA]</scope>
    <source>
        <strain evidence="6">JC133</strain>
    </source>
</reference>
<dbReference type="Gene3D" id="1.10.260.40">
    <property type="entry name" value="lambda repressor-like DNA-binding domains"/>
    <property type="match status" value="1"/>
</dbReference>
<organism evidence="5 6">
    <name type="scientific">Alkalispirochaeta sphaeroplastigenens</name>
    <dbReference type="NCBI Taxonomy" id="1187066"/>
    <lineage>
        <taxon>Bacteria</taxon>
        <taxon>Pseudomonadati</taxon>
        <taxon>Spirochaetota</taxon>
        <taxon>Spirochaetia</taxon>
        <taxon>Spirochaetales</taxon>
        <taxon>Spirochaetaceae</taxon>
        <taxon>Alkalispirochaeta</taxon>
    </lineage>
</organism>